<name>A0A1S6UC78_9CAUD</name>
<keyword evidence="1" id="KW-1133">Transmembrane helix</keyword>
<accession>A0A1S6UC78</accession>
<evidence type="ECO:0000313" key="2">
    <source>
        <dbReference type="EMBL" id="AQW89049.1"/>
    </source>
</evidence>
<feature type="transmembrane region" description="Helical" evidence="1">
    <location>
        <begin position="54"/>
        <end position="73"/>
    </location>
</feature>
<evidence type="ECO:0000313" key="3">
    <source>
        <dbReference type="Proteomes" id="UP000221837"/>
    </source>
</evidence>
<feature type="transmembrane region" description="Helical" evidence="1">
    <location>
        <begin position="30"/>
        <end position="48"/>
    </location>
</feature>
<keyword evidence="1" id="KW-0812">Transmembrane</keyword>
<feature type="transmembrane region" description="Helical" evidence="1">
    <location>
        <begin position="6"/>
        <end position="23"/>
    </location>
</feature>
<keyword evidence="1" id="KW-0472">Membrane</keyword>
<keyword evidence="3" id="KW-1185">Reference proteome</keyword>
<protein>
    <submittedName>
        <fullName evidence="2">Uncharacterized protein</fullName>
    </submittedName>
</protein>
<organism evidence="2 3">
    <name type="scientific">Serratia phage BF</name>
    <dbReference type="NCBI Taxonomy" id="1962671"/>
    <lineage>
        <taxon>Viruses</taxon>
        <taxon>Duplodnaviria</taxon>
        <taxon>Heunggongvirae</taxon>
        <taxon>Uroviricota</taxon>
        <taxon>Caudoviricetes</taxon>
        <taxon>Eneladusvirus</taxon>
        <taxon>Eneladusvirus BF</taxon>
    </lineage>
</organism>
<sequence>MTFDIFMVMVIIFVPSIFCLVRYPNEIVKIFVLNFVLGYLWVMHPPVYGWLNGAFHFLAWIGWFMLLDTDNNLKKESK</sequence>
<proteinExistence type="predicted"/>
<dbReference type="EMBL" id="KY630187">
    <property type="protein sequence ID" value="AQW89049.1"/>
    <property type="molecule type" value="Genomic_DNA"/>
</dbReference>
<reference evidence="2" key="1">
    <citation type="submission" date="2017-02" db="EMBL/GenBank/DDBJ databases">
        <title>Genome sequence of Serratia marcescens phage BF.</title>
        <authorList>
            <person name="Casey E."/>
            <person name="Fitzgerald B."/>
            <person name="Mahony J."/>
            <person name="Lugli G."/>
            <person name="Ventura M."/>
            <person name="van Sinderen D."/>
        </authorList>
    </citation>
    <scope>NUCLEOTIDE SEQUENCE [LARGE SCALE GENOMIC DNA]</scope>
</reference>
<evidence type="ECO:0000256" key="1">
    <source>
        <dbReference type="SAM" id="Phobius"/>
    </source>
</evidence>
<dbReference type="OrthoDB" id="36078at10239"/>
<gene>
    <name evidence="2" type="ORF">BF_0524</name>
</gene>
<dbReference type="Proteomes" id="UP000221837">
    <property type="component" value="Genome"/>
</dbReference>